<sequence>MGADTPAVKAQTLTPSRMTAQGLVNAPDEAIAITPTPISVASFTDRVRKVRHVEATFQVTNTTAATLSNLYFLPTVTADTDGDPSNNASTPTIAGTPYRALTYFDGSDASAKAASLQATSGETLDPATGEITYTGNIYRSDLDVSGVVPVPPAGLSATVQNAGWRVALALAPGEHTTVTLGVDIEGIDPDSPKSDVYNFRLVFTPVQDDPALTATGSVPDATRIRGRVTDTALYGGRATFGSLYTAPGFDIGAAGEVDYALPAVPAASDFTRVIMPSNYFSFGCSFSGTISDSDAEIAVYDALRTTGVQGDPIGTLQESIVAGGRRSTSRVAHVYAKAPVDIEGNVWCFGNTYYSVHLKAGWNAVEVFGSNVYDLNSGARSVLTAVRNAAGVSASVTDTSTIVLHPGERVTRNVKFLQLGGYSGTVRLSTTVPGVTVEPSTVNLASLGTQGLRAQALSTPLTFVAAADAPDHPYFLSSDALVLKDGNDAPLGQMPLSLQVLTPSVSLSSYGTPLPVNVALGDSGSVTLSLYSVNGLNGPVTVGVSGLPTGVTVPPQTVQVTSSGPTTVTLPLQVAADAMVGASKVTFTFSVPLSQFSYPQAASFTLNVLPKRTALPVNNGVYPAANGLWVRTTSPYSGTQTLTFTRYVNGVAAASFTLDTIQDYRIIWTVLSAPSGDLIAYGGPDGQRLRTYHDDGSMQETVYAESLTAASGPVIDAQGRFWYAQNPAGSLVHTNPDGTVTVVDATRDYRSLTWTVSTDGRRIVASQYTGVAYLIDTAADSVTPVGGNYGRYGAVYANDGTGWFWDYGTLRQALPDGSTRTPVITLPYIDSLIGFDAVQPGVLWAKTSNTVVRIDVNALTSRAVNLGTGFDSTVLNRQGGVDVIFSSPTPATSHLD</sequence>
<reference evidence="1" key="1">
    <citation type="journal article" date="2014" name="Int. J. Syst. Evol. Microbiol.">
        <title>Complete genome sequence of Corynebacterium casei LMG S-19264T (=DSM 44701T), isolated from a smear-ripened cheese.</title>
        <authorList>
            <consortium name="US DOE Joint Genome Institute (JGI-PGF)"/>
            <person name="Walter F."/>
            <person name="Albersmeier A."/>
            <person name="Kalinowski J."/>
            <person name="Ruckert C."/>
        </authorList>
    </citation>
    <scope>NUCLEOTIDE SEQUENCE</scope>
    <source>
        <strain evidence="1">JCM 14371</strain>
    </source>
</reference>
<keyword evidence="2" id="KW-1185">Reference proteome</keyword>
<accession>A0A917PGY7</accession>
<dbReference type="Proteomes" id="UP000635726">
    <property type="component" value="Unassembled WGS sequence"/>
</dbReference>
<reference evidence="1" key="2">
    <citation type="submission" date="2020-09" db="EMBL/GenBank/DDBJ databases">
        <authorList>
            <person name="Sun Q."/>
            <person name="Ohkuma M."/>
        </authorList>
    </citation>
    <scope>NUCLEOTIDE SEQUENCE</scope>
    <source>
        <strain evidence="1">JCM 14371</strain>
    </source>
</reference>
<dbReference type="SUPFAM" id="SSF63829">
    <property type="entry name" value="Calcium-dependent phosphotriesterase"/>
    <property type="match status" value="1"/>
</dbReference>
<gene>
    <name evidence="1" type="ORF">GCM10008939_21610</name>
</gene>
<name>A0A917PGY7_9DEIO</name>
<evidence type="ECO:0000313" key="1">
    <source>
        <dbReference type="EMBL" id="GGJ77195.1"/>
    </source>
</evidence>
<dbReference type="EMBL" id="BMOE01000006">
    <property type="protein sequence ID" value="GGJ77195.1"/>
    <property type="molecule type" value="Genomic_DNA"/>
</dbReference>
<dbReference type="AlphaFoldDB" id="A0A917PGY7"/>
<protein>
    <submittedName>
        <fullName evidence="1">Uncharacterized protein</fullName>
    </submittedName>
</protein>
<evidence type="ECO:0000313" key="2">
    <source>
        <dbReference type="Proteomes" id="UP000635726"/>
    </source>
</evidence>
<comment type="caution">
    <text evidence="1">The sequence shown here is derived from an EMBL/GenBank/DDBJ whole genome shotgun (WGS) entry which is preliminary data.</text>
</comment>
<proteinExistence type="predicted"/>
<organism evidence="1 2">
    <name type="scientific">Deinococcus aquiradiocola</name>
    <dbReference type="NCBI Taxonomy" id="393059"/>
    <lineage>
        <taxon>Bacteria</taxon>
        <taxon>Thermotogati</taxon>
        <taxon>Deinococcota</taxon>
        <taxon>Deinococci</taxon>
        <taxon>Deinococcales</taxon>
        <taxon>Deinococcaceae</taxon>
        <taxon>Deinococcus</taxon>
    </lineage>
</organism>